<evidence type="ECO:0000256" key="8">
    <source>
        <dbReference type="SAM" id="Phobius"/>
    </source>
</evidence>
<dbReference type="GO" id="GO:0016020">
    <property type="term" value="C:membrane"/>
    <property type="evidence" value="ECO:0007669"/>
    <property type="project" value="UniProtKB-SubCell"/>
</dbReference>
<dbReference type="GO" id="GO:0005737">
    <property type="term" value="C:cytoplasm"/>
    <property type="evidence" value="ECO:0007669"/>
    <property type="project" value="TreeGrafter"/>
</dbReference>
<dbReference type="FunFam" id="3.10.580.10:FF:000006">
    <property type="entry name" value="DUF21 and CBS domain protein"/>
    <property type="match status" value="1"/>
</dbReference>
<feature type="transmembrane region" description="Helical" evidence="8">
    <location>
        <begin position="12"/>
        <end position="32"/>
    </location>
</feature>
<keyword evidence="11" id="KW-1185">Reference proteome</keyword>
<keyword evidence="3" id="KW-0677">Repeat</keyword>
<dbReference type="SUPFAM" id="SSF54631">
    <property type="entry name" value="CBS-domain pair"/>
    <property type="match status" value="1"/>
</dbReference>
<evidence type="ECO:0000256" key="3">
    <source>
        <dbReference type="ARBA" id="ARBA00022737"/>
    </source>
</evidence>
<dbReference type="Gene3D" id="3.10.580.10">
    <property type="entry name" value="CBS-domain"/>
    <property type="match status" value="1"/>
</dbReference>
<evidence type="ECO:0000256" key="7">
    <source>
        <dbReference type="SAM" id="MobiDB-lite"/>
    </source>
</evidence>
<keyword evidence="5 6" id="KW-0472">Membrane</keyword>
<feature type="transmembrane region" description="Helical" evidence="8">
    <location>
        <begin position="119"/>
        <end position="140"/>
    </location>
</feature>
<evidence type="ECO:0000256" key="4">
    <source>
        <dbReference type="ARBA" id="ARBA00022989"/>
    </source>
</evidence>
<dbReference type="InterPro" id="IPR045095">
    <property type="entry name" value="ACDP"/>
</dbReference>
<dbReference type="PROSITE" id="PS51846">
    <property type="entry name" value="CNNM"/>
    <property type="match status" value="1"/>
</dbReference>
<dbReference type="PANTHER" id="PTHR12064">
    <property type="entry name" value="METAL TRANSPORTER CNNM"/>
    <property type="match status" value="1"/>
</dbReference>
<organism evidence="10 11">
    <name type="scientific">Pycnococcus provasolii</name>
    <dbReference type="NCBI Taxonomy" id="41880"/>
    <lineage>
        <taxon>Eukaryota</taxon>
        <taxon>Viridiplantae</taxon>
        <taxon>Chlorophyta</taxon>
        <taxon>Pseudoscourfieldiophyceae</taxon>
        <taxon>Pseudoscourfieldiales</taxon>
        <taxon>Pycnococcaceae</taxon>
        <taxon>Pycnococcus</taxon>
    </lineage>
</organism>
<feature type="region of interest" description="Disordered" evidence="7">
    <location>
        <begin position="435"/>
        <end position="477"/>
    </location>
</feature>
<dbReference type="InterPro" id="IPR002550">
    <property type="entry name" value="CNNM"/>
</dbReference>
<dbReference type="GO" id="GO:0030026">
    <property type="term" value="P:intracellular manganese ion homeostasis"/>
    <property type="evidence" value="ECO:0007669"/>
    <property type="project" value="TreeGrafter"/>
</dbReference>
<dbReference type="Pfam" id="PF01595">
    <property type="entry name" value="CNNM"/>
    <property type="match status" value="1"/>
</dbReference>
<feature type="transmembrane region" description="Helical" evidence="8">
    <location>
        <begin position="63"/>
        <end position="82"/>
    </location>
</feature>
<evidence type="ECO:0000256" key="2">
    <source>
        <dbReference type="ARBA" id="ARBA00022692"/>
    </source>
</evidence>
<dbReference type="InterPro" id="IPR044751">
    <property type="entry name" value="Ion_transp-like_CBS"/>
</dbReference>
<evidence type="ECO:0000313" key="11">
    <source>
        <dbReference type="Proteomes" id="UP000660262"/>
    </source>
</evidence>
<dbReference type="GO" id="GO:0010960">
    <property type="term" value="P:magnesium ion homeostasis"/>
    <property type="evidence" value="ECO:0007669"/>
    <property type="project" value="InterPro"/>
</dbReference>
<dbReference type="OrthoDB" id="5353557at2759"/>
<accession>A0A830HDX6</accession>
<feature type="compositionally biased region" description="Basic and acidic residues" evidence="7">
    <location>
        <begin position="462"/>
        <end position="477"/>
    </location>
</feature>
<sequence length="477" mass="52668">MAPASSLALDVGLALLLVLMAGAMAGLTIGLLGMSNLELEMKCEAGDARAIKIWPIKRDHHRLLVTLVVANAFASEALPLAIDRFTPSPLLSLLASVLLILFFGEILPSALFSGSRQLALAAFFIPLVRILMIILAPINIPLAMLLDRTMGKEGMHTRFQRNQLRNLVALHARATAAQRPSSSAPSPSSSSSLWAGRARAYKSIVEKPPPQLLGTDEAHIIQQTLKLHRETAQSVMTELAEVRMINFESLLDTETMARIIAMGHSRLPVYRGGDRRNVVGLLLVKNLIVVDPSEERPLSTIPLRAPLAIAPDYDLFSLLNLFQVGRGGHFAVITDQPEDLEHAWNHGTDVPDHVNVLGCVTLEDVIEELLGEAVFDETDFREHILINVLPSLREALNNHGSDSSSHRGKERVYATVVRCALHWYHVTRSRRRRRLKAKSLSLKPTNSAREGADERDDDQGAADERTPLLKPEVRRVW</sequence>
<evidence type="ECO:0000313" key="10">
    <source>
        <dbReference type="EMBL" id="GHP04713.1"/>
    </source>
</evidence>
<dbReference type="AlphaFoldDB" id="A0A830HDX6"/>
<evidence type="ECO:0000259" key="9">
    <source>
        <dbReference type="PROSITE" id="PS51846"/>
    </source>
</evidence>
<comment type="subcellular location">
    <subcellularLocation>
        <location evidence="1">Membrane</location>
        <topology evidence="1">Multi-pass membrane protein</topology>
    </subcellularLocation>
</comment>
<dbReference type="InterPro" id="IPR046342">
    <property type="entry name" value="CBS_dom_sf"/>
</dbReference>
<dbReference type="EMBL" id="BNJQ01000008">
    <property type="protein sequence ID" value="GHP04713.1"/>
    <property type="molecule type" value="Genomic_DNA"/>
</dbReference>
<comment type="caution">
    <text evidence="10">The sequence shown here is derived from an EMBL/GenBank/DDBJ whole genome shotgun (WGS) entry which is preliminary data.</text>
</comment>
<evidence type="ECO:0000256" key="6">
    <source>
        <dbReference type="PROSITE-ProRule" id="PRU01193"/>
    </source>
</evidence>
<reference evidence="10" key="1">
    <citation type="submission" date="2020-10" db="EMBL/GenBank/DDBJ databases">
        <title>Unveiling of a novel bifunctional photoreceptor, Dualchrome1, isolated from a cosmopolitan green alga.</title>
        <authorList>
            <person name="Suzuki S."/>
            <person name="Kawachi M."/>
        </authorList>
    </citation>
    <scope>NUCLEOTIDE SEQUENCE</scope>
    <source>
        <strain evidence="10">NIES 2893</strain>
    </source>
</reference>
<dbReference type="Proteomes" id="UP000660262">
    <property type="component" value="Unassembled WGS sequence"/>
</dbReference>
<dbReference type="CDD" id="cd04590">
    <property type="entry name" value="CBS_pair_CorC_HlyC_assoc"/>
    <property type="match status" value="1"/>
</dbReference>
<name>A0A830HDX6_9CHLO</name>
<feature type="transmembrane region" description="Helical" evidence="8">
    <location>
        <begin position="88"/>
        <end position="107"/>
    </location>
</feature>
<keyword evidence="4 6" id="KW-1133">Transmembrane helix</keyword>
<keyword evidence="2 6" id="KW-0812">Transmembrane</keyword>
<protein>
    <recommendedName>
        <fullName evidence="9">CNNM transmembrane domain-containing protein</fullName>
    </recommendedName>
</protein>
<proteinExistence type="predicted"/>
<feature type="domain" description="CNNM transmembrane" evidence="9">
    <location>
        <begin position="3"/>
        <end position="178"/>
    </location>
</feature>
<gene>
    <name evidence="10" type="ORF">PPROV_000346600</name>
</gene>
<evidence type="ECO:0000256" key="1">
    <source>
        <dbReference type="ARBA" id="ARBA00004141"/>
    </source>
</evidence>
<dbReference type="PANTHER" id="PTHR12064:SF97">
    <property type="entry name" value="METAL TRANSPORTER CNNM-5"/>
    <property type="match status" value="1"/>
</dbReference>
<evidence type="ECO:0000256" key="5">
    <source>
        <dbReference type="ARBA" id="ARBA00023136"/>
    </source>
</evidence>